<dbReference type="InterPro" id="IPR011130">
    <property type="entry name" value="SecA_preprotein_X-link_dom"/>
</dbReference>
<comment type="subcellular location">
    <subcellularLocation>
        <location evidence="12">Cell membrane</location>
        <topology evidence="12">Peripheral membrane protein</topology>
        <orientation evidence="12">Cytoplasmic side</orientation>
    </subcellularLocation>
    <subcellularLocation>
        <location evidence="12">Cytoplasm</location>
    </subcellularLocation>
    <subcellularLocation>
        <location evidence="1">Membrane</location>
        <topology evidence="1">Peripheral membrane protein</topology>
    </subcellularLocation>
    <text evidence="12">Distribution is 50-50.</text>
</comment>
<dbReference type="InterPro" id="IPR020937">
    <property type="entry name" value="SecA_CS"/>
</dbReference>
<keyword evidence="8 12" id="KW-0653">Protein transport</keyword>
<evidence type="ECO:0000256" key="11">
    <source>
        <dbReference type="ARBA" id="ARBA00023136"/>
    </source>
</evidence>
<dbReference type="Proteomes" id="UP001589619">
    <property type="component" value="Unassembled WGS sequence"/>
</dbReference>
<evidence type="ECO:0000256" key="4">
    <source>
        <dbReference type="ARBA" id="ARBA00022475"/>
    </source>
</evidence>
<keyword evidence="3 12" id="KW-0813">Transport</keyword>
<reference evidence="16 17" key="1">
    <citation type="submission" date="2024-09" db="EMBL/GenBank/DDBJ databases">
        <authorList>
            <person name="Sun Q."/>
            <person name="Mori K."/>
        </authorList>
    </citation>
    <scope>NUCLEOTIDE SEQUENCE [LARGE SCALE GENOMIC DNA]</scope>
    <source>
        <strain evidence="16 17">JCM 12520</strain>
    </source>
</reference>
<dbReference type="Pfam" id="PF01043">
    <property type="entry name" value="SecA_PP_bind"/>
    <property type="match status" value="1"/>
</dbReference>
<evidence type="ECO:0000313" key="16">
    <source>
        <dbReference type="EMBL" id="MFB9756623.1"/>
    </source>
</evidence>
<evidence type="ECO:0000256" key="12">
    <source>
        <dbReference type="HAMAP-Rule" id="MF_01382"/>
    </source>
</evidence>
<feature type="domain" description="SecA family profile" evidence="15">
    <location>
        <begin position="1"/>
        <end position="575"/>
    </location>
</feature>
<dbReference type="InterPro" id="IPR036266">
    <property type="entry name" value="SecA_Wing/Scaffold_sf"/>
</dbReference>
<evidence type="ECO:0000256" key="8">
    <source>
        <dbReference type="ARBA" id="ARBA00022927"/>
    </source>
</evidence>
<dbReference type="Gene3D" id="3.90.1440.10">
    <property type="entry name" value="SecA, preprotein cross-linking domain"/>
    <property type="match status" value="1"/>
</dbReference>
<organism evidence="16 17">
    <name type="scientific">Paenibacillus hodogayensis</name>
    <dbReference type="NCBI Taxonomy" id="279208"/>
    <lineage>
        <taxon>Bacteria</taxon>
        <taxon>Bacillati</taxon>
        <taxon>Bacillota</taxon>
        <taxon>Bacilli</taxon>
        <taxon>Bacillales</taxon>
        <taxon>Paenibacillaceae</taxon>
        <taxon>Paenibacillus</taxon>
    </lineage>
</organism>
<evidence type="ECO:0000259" key="14">
    <source>
        <dbReference type="PROSITE" id="PS51194"/>
    </source>
</evidence>
<proteinExistence type="inferred from homology"/>
<dbReference type="Pfam" id="PF07517">
    <property type="entry name" value="SecA_DEAD"/>
    <property type="match status" value="1"/>
</dbReference>
<comment type="function">
    <text evidence="12">Part of the Sec protein translocase complex. Interacts with the SecYEG preprotein conducting channel. Has a central role in coupling the hydrolysis of ATP to the transfer of proteins into and across the cell membrane, serving as an ATP-driven molecular motor driving the stepwise translocation of polypeptide chains across the membrane.</text>
</comment>
<evidence type="ECO:0000256" key="3">
    <source>
        <dbReference type="ARBA" id="ARBA00022448"/>
    </source>
</evidence>
<keyword evidence="9 12" id="KW-1278">Translocase</keyword>
<dbReference type="InterPro" id="IPR014018">
    <property type="entry name" value="SecA_motor_DEAD"/>
</dbReference>
<keyword evidence="5 12" id="KW-0963">Cytoplasm</keyword>
<dbReference type="InterPro" id="IPR001650">
    <property type="entry name" value="Helicase_C-like"/>
</dbReference>
<dbReference type="CDD" id="cd17928">
    <property type="entry name" value="DEXDc_SecA"/>
    <property type="match status" value="1"/>
</dbReference>
<keyword evidence="17" id="KW-1185">Reference proteome</keyword>
<comment type="caution">
    <text evidence="16">The sequence shown here is derived from an EMBL/GenBank/DDBJ whole genome shotgun (WGS) entry which is preliminary data.</text>
</comment>
<keyword evidence="4 12" id="KW-1003">Cell membrane</keyword>
<dbReference type="PRINTS" id="PR00906">
    <property type="entry name" value="SECA"/>
</dbReference>
<feature type="binding site" evidence="12">
    <location>
        <position position="84"/>
    </location>
    <ligand>
        <name>ATP</name>
        <dbReference type="ChEBI" id="CHEBI:30616"/>
    </ligand>
</feature>
<dbReference type="InterPro" id="IPR011115">
    <property type="entry name" value="SecA_DEAD"/>
</dbReference>
<name>A0ABV5W8L2_9BACL</name>
<dbReference type="InterPro" id="IPR011116">
    <property type="entry name" value="SecA_Wing/Scaffold"/>
</dbReference>
<dbReference type="EMBL" id="JBHMAG010000025">
    <property type="protein sequence ID" value="MFB9756623.1"/>
    <property type="molecule type" value="Genomic_DNA"/>
</dbReference>
<evidence type="ECO:0000259" key="13">
    <source>
        <dbReference type="PROSITE" id="PS51192"/>
    </source>
</evidence>
<dbReference type="PROSITE" id="PS51192">
    <property type="entry name" value="HELICASE_ATP_BIND_1"/>
    <property type="match status" value="1"/>
</dbReference>
<evidence type="ECO:0000256" key="9">
    <source>
        <dbReference type="ARBA" id="ARBA00022967"/>
    </source>
</evidence>
<protein>
    <recommendedName>
        <fullName evidence="12">Protein translocase subunit SecA</fullName>
        <ecNumber evidence="12">7.4.2.8</ecNumber>
    </recommendedName>
</protein>
<dbReference type="SUPFAM" id="SSF81767">
    <property type="entry name" value="Pre-protein crosslinking domain of SecA"/>
    <property type="match status" value="1"/>
</dbReference>
<dbReference type="EC" id="7.4.2.8" evidence="12"/>
<dbReference type="SMART" id="SM00957">
    <property type="entry name" value="SecA_DEAD"/>
    <property type="match status" value="1"/>
</dbReference>
<evidence type="ECO:0000256" key="10">
    <source>
        <dbReference type="ARBA" id="ARBA00023010"/>
    </source>
</evidence>
<dbReference type="RefSeq" id="WP_344913069.1">
    <property type="nucleotide sequence ID" value="NZ_BAAAYO010000011.1"/>
</dbReference>
<evidence type="ECO:0000256" key="5">
    <source>
        <dbReference type="ARBA" id="ARBA00022490"/>
    </source>
</evidence>
<comment type="subunit">
    <text evidence="12">Monomer and homodimer. Part of the essential Sec protein translocation apparatus which comprises SecA, SecYEG and auxiliary proteins SecDF. Other proteins may also be involved.</text>
</comment>
<dbReference type="InterPro" id="IPR027417">
    <property type="entry name" value="P-loop_NTPase"/>
</dbReference>
<dbReference type="InterPro" id="IPR014001">
    <property type="entry name" value="Helicase_ATP-bd"/>
</dbReference>
<dbReference type="PROSITE" id="PS51194">
    <property type="entry name" value="HELICASE_CTER"/>
    <property type="match status" value="1"/>
</dbReference>
<dbReference type="SUPFAM" id="SSF81886">
    <property type="entry name" value="Helical scaffold and wing domains of SecA"/>
    <property type="match status" value="1"/>
</dbReference>
<keyword evidence="7 12" id="KW-0067">ATP-binding</keyword>
<dbReference type="PROSITE" id="PS01312">
    <property type="entry name" value="SECA"/>
    <property type="match status" value="1"/>
</dbReference>
<dbReference type="InterPro" id="IPR036670">
    <property type="entry name" value="SecA_X-link_sf"/>
</dbReference>
<comment type="similarity">
    <text evidence="2 12">Belongs to the SecA family.</text>
</comment>
<dbReference type="Gene3D" id="1.10.3060.10">
    <property type="entry name" value="Helical scaffold and wing domains of SecA"/>
    <property type="match status" value="1"/>
</dbReference>
<dbReference type="NCBIfam" id="TIGR04221">
    <property type="entry name" value="SecA2_Mycobac"/>
    <property type="match status" value="1"/>
</dbReference>
<dbReference type="Pfam" id="PF21090">
    <property type="entry name" value="P-loop_SecA"/>
    <property type="match status" value="1"/>
</dbReference>
<evidence type="ECO:0000256" key="1">
    <source>
        <dbReference type="ARBA" id="ARBA00004170"/>
    </source>
</evidence>
<comment type="catalytic activity">
    <reaction evidence="12">
        <text>ATP + H2O + cellular proteinSide 1 = ADP + phosphate + cellular proteinSide 2.</text>
        <dbReference type="EC" id="7.4.2.8"/>
    </reaction>
</comment>
<dbReference type="PROSITE" id="PS51196">
    <property type="entry name" value="SECA_MOTOR_DEAD"/>
    <property type="match status" value="1"/>
</dbReference>
<keyword evidence="11 12" id="KW-0472">Membrane</keyword>
<dbReference type="PANTHER" id="PTHR30612:SF0">
    <property type="entry name" value="CHLOROPLAST PROTEIN-TRANSPORTING ATPASE"/>
    <property type="match status" value="1"/>
</dbReference>
<feature type="domain" description="Helicase ATP-binding" evidence="13">
    <location>
        <begin position="86"/>
        <end position="244"/>
    </location>
</feature>
<dbReference type="InterPro" id="IPR000185">
    <property type="entry name" value="SecA"/>
</dbReference>
<evidence type="ECO:0000256" key="6">
    <source>
        <dbReference type="ARBA" id="ARBA00022741"/>
    </source>
</evidence>
<evidence type="ECO:0000259" key="15">
    <source>
        <dbReference type="PROSITE" id="PS51196"/>
    </source>
</evidence>
<evidence type="ECO:0000256" key="7">
    <source>
        <dbReference type="ARBA" id="ARBA00022840"/>
    </source>
</evidence>
<dbReference type="SUPFAM" id="SSF52540">
    <property type="entry name" value="P-loop containing nucleoside triphosphate hydrolases"/>
    <property type="match status" value="2"/>
</dbReference>
<dbReference type="Gene3D" id="3.40.50.300">
    <property type="entry name" value="P-loop containing nucleotide triphosphate hydrolases"/>
    <property type="match status" value="2"/>
</dbReference>
<dbReference type="InterPro" id="IPR026389">
    <property type="entry name" value="SecA_Actinobact-type"/>
</dbReference>
<evidence type="ECO:0000313" key="17">
    <source>
        <dbReference type="Proteomes" id="UP001589619"/>
    </source>
</evidence>
<feature type="domain" description="Helicase C-terminal" evidence="14">
    <location>
        <begin position="416"/>
        <end position="587"/>
    </location>
</feature>
<dbReference type="Pfam" id="PF07516">
    <property type="entry name" value="SecA_SW"/>
    <property type="match status" value="2"/>
</dbReference>
<dbReference type="SMART" id="SM00958">
    <property type="entry name" value="SecA_PP_bind"/>
    <property type="match status" value="1"/>
</dbReference>
<keyword evidence="10 12" id="KW-0811">Translocation</keyword>
<dbReference type="PANTHER" id="PTHR30612">
    <property type="entry name" value="SECA INNER MEMBRANE COMPONENT OF SEC PROTEIN SECRETION SYSTEM"/>
    <property type="match status" value="1"/>
</dbReference>
<gene>
    <name evidence="16" type="primary">secA2</name>
    <name evidence="12" type="synonym">secA</name>
    <name evidence="16" type="ORF">ACFFNY_34035</name>
</gene>
<sequence length="759" mass="82392">MGIWKRTGIWSARSWRPYADALSRIKSRQREIESWSGERIRRYSLELRYLSRSDAAADVSMTEAYALVCEAARRAIGMEPYDVQIAAALALGAGKLTEMQTGEGKTLAAALAVYWRALSGRGVHVATFNDYLARRDAERLGPLYRYLGLSVGCVQEGMGAAERRLAYAADVTYLTAKEGGFDYLRDGLCLTKGSLVQRPYHFIVVDEADSILIDEARTPLVLAGEADAPQRDGARLAAVVGKLAAGIDYETDGGRRNVYLTDQGAMKAEALLGCGNLYAAGNELLLGELRDALHARALLRRDVDYIVRAGRVELIDPLTGRIAERRRWPDGLQNAVEVKEGLQPQRSGEILASITLRHWVGLYPRLCGMTATASSSTDEFAEAYGLQVAVIPARRPAARTDYPLVVYATKAAKLAALTKEIAALHAAGRPVLIGTSSVAESNGLAAALAASGVSCNVLNAGNEEREAAVIGQAGAVGAVTVSTNMAGRGVDIRLGAGDEEQAAAAARLGGLAVIGAGLHESMRIDNQLRGRAGRQGDPGSSVFYVSLEDELFARYSSSGAAAAGSWRQGLDGKLEGAGIRRRIEHLQRVADGQNREIRQTLNRYADMLEQQRHIVADRRRGLLEGRIAPAPLVLRDPDGYADLCARYGAMAVKRAETEYALLALDRCWADHLEYASVVREGIHFESTGVRDPLDVYERLLLAAFADFFDKAEDRAVRALLAVDRTKPDIGPEPAAFNMPSATWTYLINDRLLPHRHSFW</sequence>
<accession>A0ABV5W8L2</accession>
<feature type="binding site" evidence="12">
    <location>
        <position position="491"/>
    </location>
    <ligand>
        <name>ATP</name>
        <dbReference type="ChEBI" id="CHEBI:30616"/>
    </ligand>
</feature>
<keyword evidence="6 12" id="KW-0547">Nucleotide-binding</keyword>
<feature type="binding site" evidence="12">
    <location>
        <begin position="102"/>
        <end position="106"/>
    </location>
    <ligand>
        <name>ATP</name>
        <dbReference type="ChEBI" id="CHEBI:30616"/>
    </ligand>
</feature>
<dbReference type="InterPro" id="IPR044722">
    <property type="entry name" value="SecA_SF2_C"/>
</dbReference>
<dbReference type="HAMAP" id="MF_01382">
    <property type="entry name" value="SecA"/>
    <property type="match status" value="1"/>
</dbReference>
<evidence type="ECO:0000256" key="2">
    <source>
        <dbReference type="ARBA" id="ARBA00007650"/>
    </source>
</evidence>